<dbReference type="InterPro" id="IPR013783">
    <property type="entry name" value="Ig-like_fold"/>
</dbReference>
<feature type="domain" description="Cellulase Ig-like" evidence="8">
    <location>
        <begin position="26"/>
        <end position="103"/>
    </location>
</feature>
<evidence type="ECO:0000259" key="7">
    <source>
        <dbReference type="Pfam" id="PF00759"/>
    </source>
</evidence>
<dbReference type="GO" id="GO:0008810">
    <property type="term" value="F:cellulase activity"/>
    <property type="evidence" value="ECO:0007669"/>
    <property type="project" value="InterPro"/>
</dbReference>
<evidence type="ECO:0000313" key="10">
    <source>
        <dbReference type="Proteomes" id="UP000017148"/>
    </source>
</evidence>
<gene>
    <name evidence="9" type="ORF">CALK_2075</name>
</gene>
<reference evidence="9 10" key="1">
    <citation type="journal article" date="2013" name="Environ. Microbiol.">
        <title>Genome analysis of Chitinivibrio alkaliphilus gen. nov., sp. nov., a novel extremely haloalkaliphilic anaerobic chitinolytic bacterium from the candidate phylum Termite Group 3.</title>
        <authorList>
            <person name="Sorokin D.Y."/>
            <person name="Gumerov V.M."/>
            <person name="Rakitin A.L."/>
            <person name="Beletsky A.V."/>
            <person name="Damste J.S."/>
            <person name="Muyzer G."/>
            <person name="Mardanov A.V."/>
            <person name="Ravin N.V."/>
        </authorList>
    </citation>
    <scope>NUCLEOTIDE SEQUENCE [LARGE SCALE GENOMIC DNA]</scope>
    <source>
        <strain evidence="9 10">ACht1</strain>
    </source>
</reference>
<sequence length="572" mass="63993">MKRVTGAAFCLVCILVSGITASDIYVRANEVGYLQGARKRAVVASQEDLTGSSWQIVSEDGAVLLTGELESRVHGKGAHSPFAYNHEVLFCDVTEAGTHTFVLEDGAVEKELTVSSDPYSSVVNSLLRWMKVQRSGTEETLDREVGHLGDSAVFVFRQKDLDKTSEWENWVEDEESKQVDMKGGWYTTGGDFRKFTNITAYTTYYLLKSYEKNPSLFDNADGFLGSILDEARWGLQYLLKTMPDDEDFIIQVGGFSHRGTRLPQDDRYDGRRNAYSAFSPPDMASTSAALALGASVFAEIDPDFAQECKESAQAIYARALEDDAQNAWMERGYALYKDDTEGDNFLIASMELYNLTGDASYLERAKAYSDDIQSAWWNSWTAQNMMGHSLIVDEHEPAKEYFMADINHFYSNAQNNVWGFPMDYGNGNLYSSKQIATAGLRYYQLTGENKFEELITDVLNYVHGLNNWGLSFIALEELGDHSVQNMNVFVYRLQTHLFPEGVPVLGPSGTDEHASGSVWILDDLTTNFCHPYNTDGVVFYDHMDDYMSTGARIDGAADAIYLLTLVTTLMAE</sequence>
<feature type="signal peptide" evidence="6">
    <location>
        <begin position="1"/>
        <end position="21"/>
    </location>
</feature>
<evidence type="ECO:0000256" key="2">
    <source>
        <dbReference type="ARBA" id="ARBA00022801"/>
    </source>
</evidence>
<dbReference type="InterPro" id="IPR008928">
    <property type="entry name" value="6-hairpin_glycosidase_sf"/>
</dbReference>
<comment type="caution">
    <text evidence="9">The sequence shown here is derived from an EMBL/GenBank/DDBJ whole genome shotgun (WGS) entry which is preliminary data.</text>
</comment>
<evidence type="ECO:0000256" key="1">
    <source>
        <dbReference type="ARBA" id="ARBA00007072"/>
    </source>
</evidence>
<dbReference type="Pfam" id="PF02927">
    <property type="entry name" value="CelD_N"/>
    <property type="match status" value="1"/>
</dbReference>
<dbReference type="RefSeq" id="WP_022637484.1">
    <property type="nucleotide sequence ID" value="NZ_ASJR01000021.1"/>
</dbReference>
<dbReference type="Pfam" id="PF00759">
    <property type="entry name" value="Glyco_hydro_9"/>
    <property type="match status" value="1"/>
</dbReference>
<dbReference type="STRING" id="1313304.CALK_2075"/>
<dbReference type="Gene3D" id="1.50.10.10">
    <property type="match status" value="1"/>
</dbReference>
<evidence type="ECO:0000256" key="5">
    <source>
        <dbReference type="ARBA" id="ARBA00023326"/>
    </source>
</evidence>
<dbReference type="InterPro" id="IPR014756">
    <property type="entry name" value="Ig_E-set"/>
</dbReference>
<proteinExistence type="inferred from homology"/>
<keyword evidence="10" id="KW-1185">Reference proteome</keyword>
<dbReference type="PANTHER" id="PTHR22298">
    <property type="entry name" value="ENDO-1,4-BETA-GLUCANASE"/>
    <property type="match status" value="1"/>
</dbReference>
<dbReference type="InterPro" id="IPR001701">
    <property type="entry name" value="Glyco_hydro_9"/>
</dbReference>
<evidence type="ECO:0000259" key="8">
    <source>
        <dbReference type="Pfam" id="PF02927"/>
    </source>
</evidence>
<keyword evidence="4" id="KW-0326">Glycosidase</keyword>
<dbReference type="CDD" id="cd02850">
    <property type="entry name" value="E_set_Cellulase_N"/>
    <property type="match status" value="1"/>
</dbReference>
<dbReference type="InterPro" id="IPR012341">
    <property type="entry name" value="6hp_glycosidase-like_sf"/>
</dbReference>
<dbReference type="EMBL" id="ASJR01000021">
    <property type="protein sequence ID" value="ERP31047.1"/>
    <property type="molecule type" value="Genomic_DNA"/>
</dbReference>
<name>U7D7G6_9BACT</name>
<dbReference type="SUPFAM" id="SSF81296">
    <property type="entry name" value="E set domains"/>
    <property type="match status" value="1"/>
</dbReference>
<dbReference type="Proteomes" id="UP000017148">
    <property type="component" value="Unassembled WGS sequence"/>
</dbReference>
<keyword evidence="2 9" id="KW-0378">Hydrolase</keyword>
<keyword evidence="3" id="KW-0119">Carbohydrate metabolism</keyword>
<dbReference type="OrthoDB" id="9808897at2"/>
<evidence type="ECO:0000256" key="4">
    <source>
        <dbReference type="ARBA" id="ARBA00023295"/>
    </source>
</evidence>
<dbReference type="SUPFAM" id="SSF48208">
    <property type="entry name" value="Six-hairpin glycosidases"/>
    <property type="match status" value="1"/>
</dbReference>
<evidence type="ECO:0000313" key="9">
    <source>
        <dbReference type="EMBL" id="ERP31047.1"/>
    </source>
</evidence>
<evidence type="ECO:0000256" key="6">
    <source>
        <dbReference type="SAM" id="SignalP"/>
    </source>
</evidence>
<accession>U7D7G6</accession>
<keyword evidence="6" id="KW-0732">Signal</keyword>
<feature type="chain" id="PRO_5004679054" evidence="6">
    <location>
        <begin position="22"/>
        <end position="572"/>
    </location>
</feature>
<organism evidence="9 10">
    <name type="scientific">Chitinivibrio alkaliphilus ACht1</name>
    <dbReference type="NCBI Taxonomy" id="1313304"/>
    <lineage>
        <taxon>Bacteria</taxon>
        <taxon>Pseudomonadati</taxon>
        <taxon>Fibrobacterota</taxon>
        <taxon>Chitinivibrionia</taxon>
        <taxon>Chitinivibrionales</taxon>
        <taxon>Chitinivibrionaceae</taxon>
        <taxon>Chitinivibrio</taxon>
    </lineage>
</organism>
<evidence type="ECO:0000256" key="3">
    <source>
        <dbReference type="ARBA" id="ARBA00023277"/>
    </source>
</evidence>
<dbReference type="GO" id="GO:0000272">
    <property type="term" value="P:polysaccharide catabolic process"/>
    <property type="evidence" value="ECO:0007669"/>
    <property type="project" value="UniProtKB-KW"/>
</dbReference>
<comment type="similarity">
    <text evidence="1">Belongs to the glycosyl hydrolase 9 (cellulase E) family.</text>
</comment>
<dbReference type="eggNOG" id="COG0726">
    <property type="taxonomic scope" value="Bacteria"/>
</dbReference>
<dbReference type="Gene3D" id="2.60.40.10">
    <property type="entry name" value="Immunoglobulins"/>
    <property type="match status" value="1"/>
</dbReference>
<protein>
    <submittedName>
        <fullName evidence="9">Glycoside hydrolase, GH9 family</fullName>
    </submittedName>
</protein>
<keyword evidence="5" id="KW-0624">Polysaccharide degradation</keyword>
<feature type="domain" description="Glycoside hydrolase family 9" evidence="7">
    <location>
        <begin position="119"/>
        <end position="562"/>
    </location>
</feature>
<dbReference type="InterPro" id="IPR004197">
    <property type="entry name" value="Cellulase_Ig-like"/>
</dbReference>
<dbReference type="AlphaFoldDB" id="U7D7G6"/>